<name>A0ABV5RP68_9ACTN</name>
<gene>
    <name evidence="2" type="ORF">ACFFTL_43115</name>
</gene>
<feature type="region of interest" description="Disordered" evidence="1">
    <location>
        <begin position="45"/>
        <end position="70"/>
    </location>
</feature>
<comment type="caution">
    <text evidence="2">The sequence shown here is derived from an EMBL/GenBank/DDBJ whole genome shotgun (WGS) entry which is preliminary data.</text>
</comment>
<dbReference type="RefSeq" id="WP_386145211.1">
    <property type="nucleotide sequence ID" value="NZ_JBHMCG010000201.1"/>
</dbReference>
<dbReference type="EMBL" id="JBHMCG010000201">
    <property type="protein sequence ID" value="MFB9578866.1"/>
    <property type="molecule type" value="Genomic_DNA"/>
</dbReference>
<proteinExistence type="predicted"/>
<feature type="non-terminal residue" evidence="2">
    <location>
        <position position="1"/>
    </location>
</feature>
<protein>
    <submittedName>
        <fullName evidence="2">Uncharacterized protein</fullName>
    </submittedName>
</protein>
<evidence type="ECO:0000313" key="2">
    <source>
        <dbReference type="EMBL" id="MFB9578866.1"/>
    </source>
</evidence>
<evidence type="ECO:0000313" key="3">
    <source>
        <dbReference type="Proteomes" id="UP001589710"/>
    </source>
</evidence>
<evidence type="ECO:0000256" key="1">
    <source>
        <dbReference type="SAM" id="MobiDB-lite"/>
    </source>
</evidence>
<organism evidence="2 3">
    <name type="scientific">Streptomyces yanii</name>
    <dbReference type="NCBI Taxonomy" id="78510"/>
    <lineage>
        <taxon>Bacteria</taxon>
        <taxon>Bacillati</taxon>
        <taxon>Actinomycetota</taxon>
        <taxon>Actinomycetes</taxon>
        <taxon>Kitasatosporales</taxon>
        <taxon>Streptomycetaceae</taxon>
        <taxon>Streptomyces</taxon>
    </lineage>
</organism>
<keyword evidence="3" id="KW-1185">Reference proteome</keyword>
<accession>A0ABV5RP68</accession>
<reference evidence="2 3" key="1">
    <citation type="submission" date="2024-09" db="EMBL/GenBank/DDBJ databases">
        <authorList>
            <person name="Sun Q."/>
            <person name="Mori K."/>
        </authorList>
    </citation>
    <scope>NUCLEOTIDE SEQUENCE [LARGE SCALE GENOMIC DNA]</scope>
    <source>
        <strain evidence="2 3">JCM 3331</strain>
    </source>
</reference>
<dbReference type="Proteomes" id="UP001589710">
    <property type="component" value="Unassembled WGS sequence"/>
</dbReference>
<sequence>ISLHHKRARRRTLRRGPLPLSDRLLVAILRHRWKAQVRTLTTLLGSPAGGAQAAPRVKGGPPRADRPPAS</sequence>